<reference evidence="2" key="1">
    <citation type="submission" date="2019-06" db="EMBL/GenBank/DDBJ databases">
        <authorList>
            <consortium name="Wellcome Sanger Institute Data Sharing"/>
        </authorList>
    </citation>
    <scope>NUCLEOTIDE SEQUENCE [LARGE SCALE GENOMIC DNA]</scope>
</reference>
<dbReference type="PANTHER" id="PTHR17469">
    <property type="entry name" value="SPERM SPECIFIC ANTIGEN 2-RELATED"/>
    <property type="match status" value="1"/>
</dbReference>
<reference evidence="2" key="2">
    <citation type="submission" date="2025-08" db="UniProtKB">
        <authorList>
            <consortium name="Ensembl"/>
        </authorList>
    </citation>
    <scope>IDENTIFICATION</scope>
</reference>
<dbReference type="Proteomes" id="UP000472263">
    <property type="component" value="Chromosome 5"/>
</dbReference>
<evidence type="ECO:0000313" key="3">
    <source>
        <dbReference type="Proteomes" id="UP000472263"/>
    </source>
</evidence>
<organism evidence="2 3">
    <name type="scientific">Myripristis murdjan</name>
    <name type="common">pinecone soldierfish</name>
    <dbReference type="NCBI Taxonomy" id="586833"/>
    <lineage>
        <taxon>Eukaryota</taxon>
        <taxon>Metazoa</taxon>
        <taxon>Chordata</taxon>
        <taxon>Craniata</taxon>
        <taxon>Vertebrata</taxon>
        <taxon>Euteleostomi</taxon>
        <taxon>Actinopterygii</taxon>
        <taxon>Neopterygii</taxon>
        <taxon>Teleostei</taxon>
        <taxon>Neoteleostei</taxon>
        <taxon>Acanthomorphata</taxon>
        <taxon>Holocentriformes</taxon>
        <taxon>Holocentridae</taxon>
        <taxon>Myripristis</taxon>
    </lineage>
</organism>
<sequence>MASSCLSSSTCKTTSTVSEVLQMCSEDAEETLYQLGFGCDVPQAAARIPSRFLTFPSQLQGINFRLFLESQLRRIREEDPNLSLASKTTNTLV</sequence>
<dbReference type="InParanoid" id="A0A667X878"/>
<proteinExistence type="predicted"/>
<accession>A0A667X878</accession>
<dbReference type="AlphaFoldDB" id="A0A667X878"/>
<evidence type="ECO:0000313" key="2">
    <source>
        <dbReference type="Ensembl" id="ENSMMDP00005008714.1"/>
    </source>
</evidence>
<dbReference type="GeneTree" id="ENSGT00940000160763"/>
<name>A0A667X878_9TELE</name>
<dbReference type="InterPro" id="IPR043444">
    <property type="entry name" value="TESPA1-like"/>
</dbReference>
<feature type="domain" description="ITPR-interacting" evidence="1">
    <location>
        <begin position="1"/>
        <end position="93"/>
    </location>
</feature>
<dbReference type="GO" id="GO:0005102">
    <property type="term" value="F:signaling receptor binding"/>
    <property type="evidence" value="ECO:0007669"/>
    <property type="project" value="InterPro"/>
</dbReference>
<dbReference type="InterPro" id="IPR029325">
    <property type="entry name" value="ITPR-bd"/>
</dbReference>
<dbReference type="Ensembl" id="ENSMMDT00005008959.1">
    <property type="protein sequence ID" value="ENSMMDP00005008714.1"/>
    <property type="gene ID" value="ENSMMDG00005004804.1"/>
</dbReference>
<dbReference type="PANTHER" id="PTHR17469:SF1">
    <property type="entry name" value="PROTEIN TESPA1"/>
    <property type="match status" value="1"/>
</dbReference>
<reference evidence="2" key="3">
    <citation type="submission" date="2025-09" db="UniProtKB">
        <authorList>
            <consortium name="Ensembl"/>
        </authorList>
    </citation>
    <scope>IDENTIFICATION</scope>
</reference>
<evidence type="ECO:0000259" key="1">
    <source>
        <dbReference type="SMART" id="SM01257"/>
    </source>
</evidence>
<protein>
    <recommendedName>
        <fullName evidence="1">ITPR-interacting domain-containing protein</fullName>
    </recommendedName>
</protein>
<dbReference type="SMART" id="SM01257">
    <property type="entry name" value="KRAP_IP3R_bind"/>
    <property type="match status" value="1"/>
</dbReference>
<keyword evidence="3" id="KW-1185">Reference proteome</keyword>
<dbReference type="Pfam" id="PF14722">
    <property type="entry name" value="KRAP_IP3R_bind"/>
    <property type="match status" value="1"/>
</dbReference>